<evidence type="ECO:0000313" key="2">
    <source>
        <dbReference type="EMBL" id="PHJ18688.1"/>
    </source>
</evidence>
<dbReference type="Proteomes" id="UP000221165">
    <property type="component" value="Unassembled WGS sequence"/>
</dbReference>
<evidence type="ECO:0008006" key="4">
    <source>
        <dbReference type="Google" id="ProtNLM"/>
    </source>
</evidence>
<keyword evidence="1" id="KW-0812">Transmembrane</keyword>
<keyword evidence="1" id="KW-0472">Membrane</keyword>
<dbReference type="GeneID" id="94430839"/>
<sequence>MNSPFLPLYSTFLFHLLLSLLLFVGLSFFLFLSFSLTCLFLVVSVHSFSQFSICLSFFCTFFVVCLYSL</sequence>
<name>A0A2C6KPZ7_9APIC</name>
<feature type="transmembrane region" description="Helical" evidence="1">
    <location>
        <begin position="48"/>
        <end position="67"/>
    </location>
</feature>
<protein>
    <recommendedName>
        <fullName evidence="4">Transmembrane protein</fullName>
    </recommendedName>
</protein>
<dbReference type="AlphaFoldDB" id="A0A2C6KPZ7"/>
<dbReference type="VEuPathDB" id="ToxoDB:CSUI_007483"/>
<accession>A0A2C6KPZ7</accession>
<keyword evidence="1" id="KW-1133">Transmembrane helix</keyword>
<gene>
    <name evidence="2" type="ORF">CSUI_007483</name>
</gene>
<evidence type="ECO:0000313" key="3">
    <source>
        <dbReference type="Proteomes" id="UP000221165"/>
    </source>
</evidence>
<reference evidence="2 3" key="1">
    <citation type="journal article" date="2017" name="Int. J. Parasitol.">
        <title>The genome of the protozoan parasite Cystoisospora suis and a reverse vaccinology approach to identify vaccine candidates.</title>
        <authorList>
            <person name="Palmieri N."/>
            <person name="Shrestha A."/>
            <person name="Ruttkowski B."/>
            <person name="Beck T."/>
            <person name="Vogl C."/>
            <person name="Tomley F."/>
            <person name="Blake D.P."/>
            <person name="Joachim A."/>
        </authorList>
    </citation>
    <scope>NUCLEOTIDE SEQUENCE [LARGE SCALE GENOMIC DNA]</scope>
    <source>
        <strain evidence="2 3">Wien I</strain>
    </source>
</reference>
<comment type="caution">
    <text evidence="2">The sequence shown here is derived from an EMBL/GenBank/DDBJ whole genome shotgun (WGS) entry which is preliminary data.</text>
</comment>
<dbReference type="RefSeq" id="XP_067920394.1">
    <property type="nucleotide sequence ID" value="XM_068067628.1"/>
</dbReference>
<organism evidence="2 3">
    <name type="scientific">Cystoisospora suis</name>
    <dbReference type="NCBI Taxonomy" id="483139"/>
    <lineage>
        <taxon>Eukaryota</taxon>
        <taxon>Sar</taxon>
        <taxon>Alveolata</taxon>
        <taxon>Apicomplexa</taxon>
        <taxon>Conoidasida</taxon>
        <taxon>Coccidia</taxon>
        <taxon>Eucoccidiorida</taxon>
        <taxon>Eimeriorina</taxon>
        <taxon>Sarcocystidae</taxon>
        <taxon>Cystoisospora</taxon>
    </lineage>
</organism>
<proteinExistence type="predicted"/>
<feature type="transmembrane region" description="Helical" evidence="1">
    <location>
        <begin position="12"/>
        <end position="42"/>
    </location>
</feature>
<keyword evidence="3" id="KW-1185">Reference proteome</keyword>
<evidence type="ECO:0000256" key="1">
    <source>
        <dbReference type="SAM" id="Phobius"/>
    </source>
</evidence>
<dbReference type="EMBL" id="MIGC01003948">
    <property type="protein sequence ID" value="PHJ18688.1"/>
    <property type="molecule type" value="Genomic_DNA"/>
</dbReference>